<dbReference type="EMBL" id="QYYH01000022">
    <property type="protein sequence ID" value="RJY18433.1"/>
    <property type="molecule type" value="Genomic_DNA"/>
</dbReference>
<dbReference type="SUPFAM" id="SSF51569">
    <property type="entry name" value="Aldolase"/>
    <property type="match status" value="1"/>
</dbReference>
<dbReference type="Pfam" id="PF08013">
    <property type="entry name" value="GatZ_KbaZ-like"/>
    <property type="match status" value="1"/>
</dbReference>
<accession>A0A3A6UL98</accession>
<proteinExistence type="predicted"/>
<dbReference type="AlphaFoldDB" id="A0A3A6UL98"/>
<dbReference type="GO" id="GO:0005975">
    <property type="term" value="P:carbohydrate metabolic process"/>
    <property type="evidence" value="ECO:0007669"/>
    <property type="project" value="InterPro"/>
</dbReference>
<dbReference type="GO" id="GO:2001059">
    <property type="term" value="P:D-tagatose 6-phosphate catabolic process"/>
    <property type="evidence" value="ECO:0007669"/>
    <property type="project" value="UniProtKB-UniPathway"/>
</dbReference>
<comment type="pathway">
    <text evidence="1">Carbohydrate metabolism; D-tagatose 6-phosphate degradation; D-glyceraldehyde 3-phosphate and glycerone phosphate from D-tagatose 6-phosphate: step 2/2.</text>
</comment>
<dbReference type="OrthoDB" id="1672942at2"/>
<name>A0A3A6UL98_9GAMM</name>
<evidence type="ECO:0000313" key="3">
    <source>
        <dbReference type="Proteomes" id="UP000273022"/>
    </source>
</evidence>
<sequence>MIKDIIQQHCTGKAVGIYSVCSAHPAVIEASLKHAHKENTPLLIEATANQVNQFGGYTDMTPKDFIQFVSNIAEKVGFAKERIIFGGDHLGPTCWTSEVATVAMQKSQELIAAFVAAGFTKIHLDTSMQCADDLTPLTDEDVASRAAKLCQVAEQTAMDTFGHSEIVYVIGTEVPPPGGASEQIDTLTVTPTKDAIETIDIHKKIFFEHQLNSAWQRVIALVVQPGVEFDNFNVVEYQPKEARTLATTIKNYNNMVFEAHSTDYQSQAAYNLLVKDHFAILKVGPQLTFAYREALFALVEIERQIIPSKLQSNLMNVCGSVMQENPAHWQKFYGEQAGSLTLLFSYSDRIRYYWNHPQVKNAVATLFSNLQKTNIPNPLISQYLPKQYLAIKSGTLSLEPIDWVEYNIQQVLASYSKACALHLLNGE</sequence>
<dbReference type="InterPro" id="IPR012062">
    <property type="entry name" value="GatZ/KbaZ-like"/>
</dbReference>
<keyword evidence="2" id="KW-0456">Lyase</keyword>
<dbReference type="PANTHER" id="PTHR32502:SF12">
    <property type="entry name" value="D-TAGATOSE-1,6-BISPHOSPHATE ALDOLASE SUBUNIT GATZ"/>
    <property type="match status" value="1"/>
</dbReference>
<comment type="caution">
    <text evidence="2">The sequence shown here is derived from an EMBL/GenBank/DDBJ whole genome shotgun (WGS) entry which is preliminary data.</text>
</comment>
<dbReference type="NCBIfam" id="TIGR02810">
    <property type="entry name" value="agaZ_gatZ"/>
    <property type="match status" value="1"/>
</dbReference>
<dbReference type="GO" id="GO:0005886">
    <property type="term" value="C:plasma membrane"/>
    <property type="evidence" value="ECO:0007669"/>
    <property type="project" value="TreeGrafter"/>
</dbReference>
<dbReference type="Gene3D" id="3.20.20.70">
    <property type="entry name" value="Aldolase class I"/>
    <property type="match status" value="1"/>
</dbReference>
<dbReference type="Gene3D" id="1.10.400.20">
    <property type="entry name" value="putative tagatose 6-phosphate kinase domain like"/>
    <property type="match status" value="1"/>
</dbReference>
<dbReference type="InterPro" id="IPR050303">
    <property type="entry name" value="GatZ_KbaZ_carbometab"/>
</dbReference>
<dbReference type="InterPro" id="IPR013785">
    <property type="entry name" value="Aldolase_TIM"/>
</dbReference>
<dbReference type="Proteomes" id="UP000273022">
    <property type="component" value="Unassembled WGS sequence"/>
</dbReference>
<dbReference type="PANTHER" id="PTHR32502">
    <property type="entry name" value="N-ACETYLGALACTOSAMINE PERMEASE II COMPONENT-RELATED"/>
    <property type="match status" value="1"/>
</dbReference>
<evidence type="ECO:0000256" key="1">
    <source>
        <dbReference type="ARBA" id="ARBA00005191"/>
    </source>
</evidence>
<gene>
    <name evidence="2" type="ORF">D5R81_05205</name>
</gene>
<dbReference type="UniPathway" id="UPA00704">
    <property type="reaction ID" value="UER00716"/>
</dbReference>
<organism evidence="2 3">
    <name type="scientific">Parashewanella spongiae</name>
    <dbReference type="NCBI Taxonomy" id="342950"/>
    <lineage>
        <taxon>Bacteria</taxon>
        <taxon>Pseudomonadati</taxon>
        <taxon>Pseudomonadota</taxon>
        <taxon>Gammaproteobacteria</taxon>
        <taxon>Alteromonadales</taxon>
        <taxon>Shewanellaceae</taxon>
        <taxon>Parashewanella</taxon>
    </lineage>
</organism>
<dbReference type="PIRSF" id="PIRSF009264">
    <property type="entry name" value="TagBP_ald_AgaZ"/>
    <property type="match status" value="1"/>
</dbReference>
<dbReference type="GO" id="GO:0009025">
    <property type="term" value="F:tagatose-bisphosphate aldolase activity"/>
    <property type="evidence" value="ECO:0007669"/>
    <property type="project" value="UniProtKB-EC"/>
</dbReference>
<keyword evidence="3" id="KW-1185">Reference proteome</keyword>
<protein>
    <submittedName>
        <fullName evidence="2">D-tagatose-bisphosphate aldolase, class II, non-catalytic subunit</fullName>
        <ecNumber evidence="2">4.1.2.40</ecNumber>
    </submittedName>
</protein>
<evidence type="ECO:0000313" key="2">
    <source>
        <dbReference type="EMBL" id="RJY18433.1"/>
    </source>
</evidence>
<reference evidence="2 3" key="1">
    <citation type="submission" date="2018-09" db="EMBL/GenBank/DDBJ databases">
        <title>Phylogeny of the Shewanellaceae, and recommendation for two new genera, Pseudoshewanella and Parashewanella.</title>
        <authorList>
            <person name="Wang G."/>
        </authorList>
    </citation>
    <scope>NUCLEOTIDE SEQUENCE [LARGE SCALE GENOMIC DNA]</scope>
    <source>
        <strain evidence="2 3">KCTC 22492</strain>
    </source>
</reference>
<dbReference type="EC" id="4.1.2.40" evidence="2"/>
<dbReference type="RefSeq" id="WP_121852593.1">
    <property type="nucleotide sequence ID" value="NZ_CP037952.1"/>
</dbReference>
<dbReference type="GO" id="GO:0009401">
    <property type="term" value="P:phosphoenolpyruvate-dependent sugar phosphotransferase system"/>
    <property type="evidence" value="ECO:0007669"/>
    <property type="project" value="TreeGrafter"/>
</dbReference>